<dbReference type="OrthoDB" id="4350352at2"/>
<evidence type="ECO:0000259" key="1">
    <source>
        <dbReference type="SMART" id="SM00860"/>
    </source>
</evidence>
<proteinExistence type="predicted"/>
<feature type="domain" description="Knr4/Smi1-like" evidence="1">
    <location>
        <begin position="159"/>
        <end position="296"/>
    </location>
</feature>
<dbReference type="Pfam" id="PF09346">
    <property type="entry name" value="SMI1_KNR4"/>
    <property type="match status" value="1"/>
</dbReference>
<dbReference type="InterPro" id="IPR032869">
    <property type="entry name" value="WHH_dom_containing"/>
</dbReference>
<dbReference type="Proteomes" id="UP000680750">
    <property type="component" value="Chromosome"/>
</dbReference>
<dbReference type="SUPFAM" id="SSF160631">
    <property type="entry name" value="SMI1/KNR4-like"/>
    <property type="match status" value="1"/>
</dbReference>
<gene>
    <name evidence="2" type="ORF">Asera_65300</name>
</gene>
<protein>
    <recommendedName>
        <fullName evidence="1">Knr4/Smi1-like domain-containing protein</fullName>
    </recommendedName>
</protein>
<dbReference type="KEGG" id="aser:Asera_65300"/>
<dbReference type="Pfam" id="PF14414">
    <property type="entry name" value="WHH"/>
    <property type="match status" value="1"/>
</dbReference>
<sequence>MTDDASDDLPLIPGARYAAQIRQFDQPSLRMRYREGVVINAYGFPEWDLLARAMVQLPEPNPELTIDEQRVLDVLTGNEVMVKANDPLWAFTADDYVALSPPGWVWAHVPRSRTLALVPAEVHAAFRHLGGAALLKVPRARRGVRIDDATPVPMEHTEQLADSLVDRLERRLGYPLPPAYRTFLTGTNGATPTTPGIHPDQGFVLDQPFFGVGRDDRMQDLVYVSGWFDDRLTTDFLPIGYVQGGLLAVRVAGGDVGSVWYHDDDDYRDDDRYDAEFISANLLYRCADDFDAFLHALAVAPKWLLQLLDDAVEAGQARKLDSDSMGAALPPDARPPR</sequence>
<organism evidence="2 3">
    <name type="scientific">Actinocatenispora sera</name>
    <dbReference type="NCBI Taxonomy" id="390989"/>
    <lineage>
        <taxon>Bacteria</taxon>
        <taxon>Bacillati</taxon>
        <taxon>Actinomycetota</taxon>
        <taxon>Actinomycetes</taxon>
        <taxon>Micromonosporales</taxon>
        <taxon>Micromonosporaceae</taxon>
        <taxon>Actinocatenispora</taxon>
    </lineage>
</organism>
<dbReference type="AlphaFoldDB" id="A0A810LCZ3"/>
<evidence type="ECO:0000313" key="2">
    <source>
        <dbReference type="EMBL" id="BCJ32422.1"/>
    </source>
</evidence>
<evidence type="ECO:0000313" key="3">
    <source>
        <dbReference type="Proteomes" id="UP000680750"/>
    </source>
</evidence>
<name>A0A810LCZ3_9ACTN</name>
<dbReference type="RefSeq" id="WP_051801926.1">
    <property type="nucleotide sequence ID" value="NZ_AP023354.1"/>
</dbReference>
<dbReference type="SMART" id="SM00860">
    <property type="entry name" value="SMI1_KNR4"/>
    <property type="match status" value="1"/>
</dbReference>
<dbReference type="EMBL" id="AP023354">
    <property type="protein sequence ID" value="BCJ32422.1"/>
    <property type="molecule type" value="Genomic_DNA"/>
</dbReference>
<reference evidence="2" key="1">
    <citation type="submission" date="2020-08" db="EMBL/GenBank/DDBJ databases">
        <title>Whole genome shotgun sequence of Actinocatenispora sera NBRC 101916.</title>
        <authorList>
            <person name="Komaki H."/>
            <person name="Tamura T."/>
        </authorList>
    </citation>
    <scope>NUCLEOTIDE SEQUENCE</scope>
    <source>
        <strain evidence="2">NBRC 101916</strain>
    </source>
</reference>
<dbReference type="InterPro" id="IPR018958">
    <property type="entry name" value="Knr4/Smi1-like_dom"/>
</dbReference>
<keyword evidence="3" id="KW-1185">Reference proteome</keyword>
<accession>A0A810LCZ3</accession>
<dbReference type="Gene3D" id="3.40.1580.10">
    <property type="entry name" value="SMI1/KNR4-like"/>
    <property type="match status" value="1"/>
</dbReference>
<dbReference type="InterPro" id="IPR037883">
    <property type="entry name" value="Knr4/Smi1-like_sf"/>
</dbReference>